<evidence type="ECO:0000256" key="1">
    <source>
        <dbReference type="ARBA" id="ARBA00023015"/>
    </source>
</evidence>
<dbReference type="SUPFAM" id="SSF46689">
    <property type="entry name" value="Homeodomain-like"/>
    <property type="match status" value="2"/>
</dbReference>
<dbReference type="SUPFAM" id="SSF52317">
    <property type="entry name" value="Class I glutamine amidotransferase-like"/>
    <property type="match status" value="1"/>
</dbReference>
<evidence type="ECO:0000313" key="4">
    <source>
        <dbReference type="EMBL" id="WUR15248.1"/>
    </source>
</evidence>
<dbReference type="Pfam" id="PF12833">
    <property type="entry name" value="HTH_18"/>
    <property type="match status" value="1"/>
</dbReference>
<sequence>MHQPPHRIVILGLPPAQMLDVTGALDVFTIASDIVEAGGRPRPYVVTLAGPEAGPLMTTSGIALHATHGIGDAPQADTLLVAGGRGARAWAGNAALIAALATLCARTERVGSICTGAFALAATGLLDHQRVTTHWAHFDELAARFPAVAIERDALFVSAGKYHTSAGITAGIDFALALVERDLGAALARAVARELVVFMKRPGGQAQFSTRLLHDTTGSAAERFASLTQWIAEHLADDLCVDVLAARLAMSPRNFVRRFTAALGTTPGKYVLMLRIDEARRLLSEGDLPVTQVAKRCGFQSDEAMRSAFQRHVNTSPTAFRARFRSAAANERLAEKLG</sequence>
<dbReference type="Pfam" id="PF01965">
    <property type="entry name" value="DJ-1_PfpI"/>
    <property type="match status" value="1"/>
</dbReference>
<keyword evidence="5" id="KW-1185">Reference proteome</keyword>
<dbReference type="Proteomes" id="UP000321323">
    <property type="component" value="Chromosome"/>
</dbReference>
<dbReference type="InterPro" id="IPR018060">
    <property type="entry name" value="HTH_AraC"/>
</dbReference>
<dbReference type="Gene3D" id="1.10.10.60">
    <property type="entry name" value="Homeodomain-like"/>
    <property type="match status" value="1"/>
</dbReference>
<dbReference type="InterPro" id="IPR009057">
    <property type="entry name" value="Homeodomain-like_sf"/>
</dbReference>
<gene>
    <name evidence="4" type="ORF">E7V67_009120</name>
</gene>
<dbReference type="SMART" id="SM00342">
    <property type="entry name" value="HTH_ARAC"/>
    <property type="match status" value="1"/>
</dbReference>
<proteinExistence type="predicted"/>
<feature type="domain" description="HTH araC/xylS-type" evidence="3">
    <location>
        <begin position="225"/>
        <end position="323"/>
    </location>
</feature>
<evidence type="ECO:0000259" key="3">
    <source>
        <dbReference type="PROSITE" id="PS01124"/>
    </source>
</evidence>
<dbReference type="EMBL" id="CP136508">
    <property type="protein sequence ID" value="WUR15248.1"/>
    <property type="molecule type" value="Genomic_DNA"/>
</dbReference>
<keyword evidence="2" id="KW-0804">Transcription</keyword>
<dbReference type="PANTHER" id="PTHR43130">
    <property type="entry name" value="ARAC-FAMILY TRANSCRIPTIONAL REGULATOR"/>
    <property type="match status" value="1"/>
</dbReference>
<dbReference type="InterPro" id="IPR029062">
    <property type="entry name" value="Class_I_gatase-like"/>
</dbReference>
<name>A0ABZ1URD2_9BURK</name>
<dbReference type="CDD" id="cd03137">
    <property type="entry name" value="GATase1_AraC_1"/>
    <property type="match status" value="1"/>
</dbReference>
<evidence type="ECO:0000256" key="2">
    <source>
        <dbReference type="ARBA" id="ARBA00023163"/>
    </source>
</evidence>
<dbReference type="PANTHER" id="PTHR43130:SF3">
    <property type="entry name" value="HTH-TYPE TRANSCRIPTIONAL REGULATOR RV1931C"/>
    <property type="match status" value="1"/>
</dbReference>
<accession>A0ABZ1URD2</accession>
<dbReference type="InterPro" id="IPR052158">
    <property type="entry name" value="INH-QAR"/>
</dbReference>
<organism evidence="4 5">
    <name type="scientific">[Empedobacter] haloabium</name>
    <dbReference type="NCBI Taxonomy" id="592317"/>
    <lineage>
        <taxon>Bacteria</taxon>
        <taxon>Pseudomonadati</taxon>
        <taxon>Pseudomonadota</taxon>
        <taxon>Betaproteobacteria</taxon>
        <taxon>Burkholderiales</taxon>
        <taxon>Oxalobacteraceae</taxon>
        <taxon>Telluria group</taxon>
        <taxon>Telluria group incertae sedis</taxon>
    </lineage>
</organism>
<evidence type="ECO:0000313" key="5">
    <source>
        <dbReference type="Proteomes" id="UP000321323"/>
    </source>
</evidence>
<dbReference type="Gene3D" id="3.40.50.880">
    <property type="match status" value="1"/>
</dbReference>
<dbReference type="InterPro" id="IPR002818">
    <property type="entry name" value="DJ-1/PfpI"/>
</dbReference>
<keyword evidence="1" id="KW-0805">Transcription regulation</keyword>
<reference evidence="4 5" key="1">
    <citation type="journal article" date="2019" name="Int. J. Syst. Evol. Microbiol.">
        <title>The Draft Whole-Genome Sequence of the Antibiotic Producer Empedobacter haloabium ATCC 31962 Provides Indications for Its Taxonomic Reclassification.</title>
        <authorList>
            <person name="Miess H."/>
            <person name="Arlt P."/>
            <person name="Apel A.K."/>
            <person name="Weber T."/>
            <person name="Nieselt K."/>
            <person name="Hanssen F."/>
            <person name="Czemmel S."/>
            <person name="Nahnsen S."/>
            <person name="Gross H."/>
        </authorList>
    </citation>
    <scope>NUCLEOTIDE SEQUENCE [LARGE SCALE GENOMIC DNA]</scope>
    <source>
        <strain evidence="4 5">ATCC 31962</strain>
    </source>
</reference>
<dbReference type="PROSITE" id="PS01124">
    <property type="entry name" value="HTH_ARAC_FAMILY_2"/>
    <property type="match status" value="1"/>
</dbReference>
<protein>
    <submittedName>
        <fullName evidence="4">GlxA family transcriptional regulator</fullName>
    </submittedName>
</protein>